<dbReference type="PANTHER" id="PTHR33164">
    <property type="entry name" value="TRANSCRIPTIONAL REGULATOR, MARR FAMILY"/>
    <property type="match status" value="1"/>
</dbReference>
<dbReference type="SUPFAM" id="SSF46785">
    <property type="entry name" value="Winged helix' DNA-binding domain"/>
    <property type="match status" value="1"/>
</dbReference>
<dbReference type="GO" id="GO:0006950">
    <property type="term" value="P:response to stress"/>
    <property type="evidence" value="ECO:0007669"/>
    <property type="project" value="TreeGrafter"/>
</dbReference>
<dbReference type="InterPro" id="IPR039422">
    <property type="entry name" value="MarR/SlyA-like"/>
</dbReference>
<comment type="caution">
    <text evidence="2">The sequence shown here is derived from an EMBL/GenBank/DDBJ whole genome shotgun (WGS) entry which is preliminary data.</text>
</comment>
<protein>
    <submittedName>
        <fullName evidence="2">MarR family transcriptional regulator</fullName>
    </submittedName>
</protein>
<dbReference type="Gene3D" id="1.10.10.10">
    <property type="entry name" value="Winged helix-like DNA-binding domain superfamily/Winged helix DNA-binding domain"/>
    <property type="match status" value="1"/>
</dbReference>
<keyword evidence="3" id="KW-1185">Reference proteome</keyword>
<gene>
    <name evidence="2" type="ORF">HLA99_08890</name>
</gene>
<organism evidence="2 3">
    <name type="scientific">Microbacterium ulmi</name>
    <dbReference type="NCBI Taxonomy" id="179095"/>
    <lineage>
        <taxon>Bacteria</taxon>
        <taxon>Bacillati</taxon>
        <taxon>Actinomycetota</taxon>
        <taxon>Actinomycetes</taxon>
        <taxon>Micrococcales</taxon>
        <taxon>Microbacteriaceae</taxon>
        <taxon>Microbacterium</taxon>
    </lineage>
</organism>
<dbReference type="AlphaFoldDB" id="A0A7Y2M2M2"/>
<dbReference type="RefSeq" id="WP_167035712.1">
    <property type="nucleotide sequence ID" value="NZ_BAAANA010000002.1"/>
</dbReference>
<dbReference type="Proteomes" id="UP000543598">
    <property type="component" value="Unassembled WGS sequence"/>
</dbReference>
<evidence type="ECO:0000259" key="1">
    <source>
        <dbReference type="PROSITE" id="PS50995"/>
    </source>
</evidence>
<dbReference type="SMART" id="SM00347">
    <property type="entry name" value="HTH_MARR"/>
    <property type="match status" value="1"/>
</dbReference>
<dbReference type="InterPro" id="IPR000835">
    <property type="entry name" value="HTH_MarR-typ"/>
</dbReference>
<name>A0A7Y2M2M2_9MICO</name>
<dbReference type="PROSITE" id="PS50995">
    <property type="entry name" value="HTH_MARR_2"/>
    <property type="match status" value="1"/>
</dbReference>
<sequence length="144" mass="15991">MTEPQPLKSLPTWSLSRAAASSHRILHRRLGEAGFTGYEYRVLAAVVAAAHLSQAEIGRAASLDPRDVTHTVRRLEQRGLLTRTPSSANARIVTVQMSPEGLHAWRRLHAVMLQIQREVFAPLQATEIRTLIELLDRIGGESRA</sequence>
<dbReference type="InterPro" id="IPR036388">
    <property type="entry name" value="WH-like_DNA-bd_sf"/>
</dbReference>
<proteinExistence type="predicted"/>
<dbReference type="PANTHER" id="PTHR33164:SF43">
    <property type="entry name" value="HTH-TYPE TRANSCRIPTIONAL REPRESSOR YETL"/>
    <property type="match status" value="1"/>
</dbReference>
<dbReference type="PRINTS" id="PR00598">
    <property type="entry name" value="HTHMARR"/>
</dbReference>
<reference evidence="2 3" key="1">
    <citation type="submission" date="2020-05" db="EMBL/GenBank/DDBJ databases">
        <title>MicrobeNet Type strains.</title>
        <authorList>
            <person name="Nicholson A.C."/>
        </authorList>
    </citation>
    <scope>NUCLEOTIDE SEQUENCE [LARGE SCALE GENOMIC DNA]</scope>
    <source>
        <strain evidence="2 3">JCM 14282</strain>
    </source>
</reference>
<dbReference type="GO" id="GO:0003700">
    <property type="term" value="F:DNA-binding transcription factor activity"/>
    <property type="evidence" value="ECO:0007669"/>
    <property type="project" value="InterPro"/>
</dbReference>
<dbReference type="EMBL" id="JABEMB010000010">
    <property type="protein sequence ID" value="NNH03963.1"/>
    <property type="molecule type" value="Genomic_DNA"/>
</dbReference>
<evidence type="ECO:0000313" key="3">
    <source>
        <dbReference type="Proteomes" id="UP000543598"/>
    </source>
</evidence>
<evidence type="ECO:0000313" key="2">
    <source>
        <dbReference type="EMBL" id="NNH03963.1"/>
    </source>
</evidence>
<dbReference type="InterPro" id="IPR036390">
    <property type="entry name" value="WH_DNA-bd_sf"/>
</dbReference>
<feature type="domain" description="HTH marR-type" evidence="1">
    <location>
        <begin position="1"/>
        <end position="140"/>
    </location>
</feature>
<dbReference type="Pfam" id="PF12802">
    <property type="entry name" value="MarR_2"/>
    <property type="match status" value="1"/>
</dbReference>
<accession>A0A7Y2M2M2</accession>